<comment type="caution">
    <text evidence="2">The sequence shown here is derived from an EMBL/GenBank/DDBJ whole genome shotgun (WGS) entry which is preliminary data.</text>
</comment>
<gene>
    <name evidence="2" type="ORF">KUTeg_018112</name>
</gene>
<organism evidence="2 3">
    <name type="scientific">Tegillarca granosa</name>
    <name type="common">Malaysian cockle</name>
    <name type="synonym">Anadara granosa</name>
    <dbReference type="NCBI Taxonomy" id="220873"/>
    <lineage>
        <taxon>Eukaryota</taxon>
        <taxon>Metazoa</taxon>
        <taxon>Spiralia</taxon>
        <taxon>Lophotrochozoa</taxon>
        <taxon>Mollusca</taxon>
        <taxon>Bivalvia</taxon>
        <taxon>Autobranchia</taxon>
        <taxon>Pteriomorphia</taxon>
        <taxon>Arcoida</taxon>
        <taxon>Arcoidea</taxon>
        <taxon>Arcidae</taxon>
        <taxon>Tegillarca</taxon>
    </lineage>
</organism>
<dbReference type="Proteomes" id="UP001217089">
    <property type="component" value="Unassembled WGS sequence"/>
</dbReference>
<feature type="compositionally biased region" description="Basic residues" evidence="1">
    <location>
        <begin position="7"/>
        <end position="18"/>
    </location>
</feature>
<dbReference type="EMBL" id="JARBDR010000903">
    <property type="protein sequence ID" value="KAJ8304529.1"/>
    <property type="molecule type" value="Genomic_DNA"/>
</dbReference>
<protein>
    <submittedName>
        <fullName evidence="2">Uncharacterized protein</fullName>
    </submittedName>
</protein>
<evidence type="ECO:0000313" key="3">
    <source>
        <dbReference type="Proteomes" id="UP001217089"/>
    </source>
</evidence>
<reference evidence="2 3" key="1">
    <citation type="submission" date="2022-12" db="EMBL/GenBank/DDBJ databases">
        <title>Chromosome-level genome of Tegillarca granosa.</title>
        <authorList>
            <person name="Kim J."/>
        </authorList>
    </citation>
    <scope>NUCLEOTIDE SEQUENCE [LARGE SCALE GENOMIC DNA]</scope>
    <source>
        <strain evidence="2">Teg-2019</strain>
        <tissue evidence="2">Adductor muscle</tissue>
    </source>
</reference>
<dbReference type="PANTHER" id="PTHR31854">
    <property type="entry name" value="TUBULIN POLYGLUTAMYLASE COMPLEX SUBUNIT 2"/>
    <property type="match status" value="1"/>
</dbReference>
<feature type="region of interest" description="Disordered" evidence="1">
    <location>
        <begin position="83"/>
        <end position="105"/>
    </location>
</feature>
<accession>A0ABQ9EID2</accession>
<dbReference type="PANTHER" id="PTHR31854:SF2">
    <property type="entry name" value="TUBULIN POLYGLUTAMYLASE COMPLEX SUBUNIT 2"/>
    <property type="match status" value="1"/>
</dbReference>
<sequence length="114" mass="13189">MEERRIRFLSKTRRHHGRTGTNEVNSKKGIDKRNTCFLPDDIKNFYLTTDGFYLHWSVKMDNGPMPIGRLHINRINQLVRIGGSNSTSHVNPTLQDLENDSDHENEVPELCTLV</sequence>
<feature type="compositionally biased region" description="Polar residues" evidence="1">
    <location>
        <begin position="83"/>
        <end position="96"/>
    </location>
</feature>
<evidence type="ECO:0000313" key="2">
    <source>
        <dbReference type="EMBL" id="KAJ8304529.1"/>
    </source>
</evidence>
<dbReference type="InterPro" id="IPR039231">
    <property type="entry name" value="TPGS2"/>
</dbReference>
<proteinExistence type="predicted"/>
<keyword evidence="3" id="KW-1185">Reference proteome</keyword>
<evidence type="ECO:0000256" key="1">
    <source>
        <dbReference type="SAM" id="MobiDB-lite"/>
    </source>
</evidence>
<feature type="region of interest" description="Disordered" evidence="1">
    <location>
        <begin position="1"/>
        <end position="28"/>
    </location>
</feature>
<name>A0ABQ9EID2_TEGGR</name>